<keyword evidence="2 4" id="KW-0863">Zinc-finger</keyword>
<feature type="domain" description="RING-type" evidence="6">
    <location>
        <begin position="158"/>
        <end position="198"/>
    </location>
</feature>
<name>A0ABN7SKR6_OIKDI</name>
<evidence type="ECO:0000259" key="6">
    <source>
        <dbReference type="PROSITE" id="PS50089"/>
    </source>
</evidence>
<dbReference type="InterPro" id="IPR013083">
    <property type="entry name" value="Znf_RING/FYVE/PHD"/>
</dbReference>
<dbReference type="InterPro" id="IPR001841">
    <property type="entry name" value="Znf_RING"/>
</dbReference>
<evidence type="ECO:0000256" key="5">
    <source>
        <dbReference type="SAM" id="Coils"/>
    </source>
</evidence>
<gene>
    <name evidence="7" type="ORF">OKIOD_LOCUS8204</name>
</gene>
<organism evidence="7 8">
    <name type="scientific">Oikopleura dioica</name>
    <name type="common">Tunicate</name>
    <dbReference type="NCBI Taxonomy" id="34765"/>
    <lineage>
        <taxon>Eukaryota</taxon>
        <taxon>Metazoa</taxon>
        <taxon>Chordata</taxon>
        <taxon>Tunicata</taxon>
        <taxon>Appendicularia</taxon>
        <taxon>Copelata</taxon>
        <taxon>Oikopleuridae</taxon>
        <taxon>Oikopleura</taxon>
    </lineage>
</organism>
<keyword evidence="3" id="KW-0862">Zinc</keyword>
<protein>
    <submittedName>
        <fullName evidence="7">Oidioi.mRNA.OKI2018_I69.XSR.g16646.t1.cds</fullName>
    </submittedName>
</protein>
<evidence type="ECO:0000313" key="7">
    <source>
        <dbReference type="EMBL" id="CAG5099708.1"/>
    </source>
</evidence>
<proteinExistence type="predicted"/>
<keyword evidence="1" id="KW-0479">Metal-binding</keyword>
<evidence type="ECO:0000313" key="8">
    <source>
        <dbReference type="Proteomes" id="UP001158576"/>
    </source>
</evidence>
<keyword evidence="8" id="KW-1185">Reference proteome</keyword>
<reference evidence="7 8" key="1">
    <citation type="submission" date="2021-04" db="EMBL/GenBank/DDBJ databases">
        <authorList>
            <person name="Bliznina A."/>
        </authorList>
    </citation>
    <scope>NUCLEOTIDE SEQUENCE [LARGE SCALE GENOMIC DNA]</scope>
</reference>
<sequence>MKDTVSLDGINRCIDSNEKWKCHDDVGGCGSELSFSESVVGSCCEKAAIRLPPTEKFEFVLIVNRIYERARKDEDIAEEKVKDAKKEVANAKKVLKFAEDKENEACKELEKKKIWRKKVQKRSVLLTKHAMKEENSDLESSDELVEVDGEKENKKLKCKVCFELFDDEHREAVLTTCGHKACFKCLSSLPQKTCPTCRADFTEDKILKIFD</sequence>
<dbReference type="Gene3D" id="3.30.40.10">
    <property type="entry name" value="Zinc/RING finger domain, C3HC4 (zinc finger)"/>
    <property type="match status" value="1"/>
</dbReference>
<keyword evidence="5" id="KW-0175">Coiled coil</keyword>
<dbReference type="PROSITE" id="PS50089">
    <property type="entry name" value="ZF_RING_2"/>
    <property type="match status" value="1"/>
</dbReference>
<accession>A0ABN7SKR6</accession>
<dbReference type="SUPFAM" id="SSF57850">
    <property type="entry name" value="RING/U-box"/>
    <property type="match status" value="1"/>
</dbReference>
<evidence type="ECO:0000256" key="1">
    <source>
        <dbReference type="ARBA" id="ARBA00022723"/>
    </source>
</evidence>
<dbReference type="SMART" id="SM00184">
    <property type="entry name" value="RING"/>
    <property type="match status" value="1"/>
</dbReference>
<dbReference type="Proteomes" id="UP001158576">
    <property type="component" value="Chromosome XSR"/>
</dbReference>
<dbReference type="EMBL" id="OU015569">
    <property type="protein sequence ID" value="CAG5099708.1"/>
    <property type="molecule type" value="Genomic_DNA"/>
</dbReference>
<feature type="coiled-coil region" evidence="5">
    <location>
        <begin position="67"/>
        <end position="108"/>
    </location>
</feature>
<dbReference type="Pfam" id="PF14634">
    <property type="entry name" value="zf-RING_5"/>
    <property type="match status" value="1"/>
</dbReference>
<evidence type="ECO:0000256" key="4">
    <source>
        <dbReference type="PROSITE-ProRule" id="PRU00175"/>
    </source>
</evidence>
<evidence type="ECO:0000256" key="2">
    <source>
        <dbReference type="ARBA" id="ARBA00022771"/>
    </source>
</evidence>
<evidence type="ECO:0000256" key="3">
    <source>
        <dbReference type="ARBA" id="ARBA00022833"/>
    </source>
</evidence>